<protein>
    <submittedName>
        <fullName evidence="1">Uncharacterized protein</fullName>
    </submittedName>
</protein>
<evidence type="ECO:0000313" key="2">
    <source>
        <dbReference type="Proteomes" id="UP001438953"/>
    </source>
</evidence>
<sequence>MNIGEFATFVLTSLCDIRKFLVMMEPAQTVIRICGGISAVAEMVSRSEVRVRRWGYPKARGGSGGLIPAELQQQLLREAVARGIPLKPEHFFPSSLLKAERWE</sequence>
<evidence type="ECO:0000313" key="1">
    <source>
        <dbReference type="EMBL" id="MER5172649.1"/>
    </source>
</evidence>
<comment type="caution">
    <text evidence="1">The sequence shown here is derived from an EMBL/GenBank/DDBJ whole genome shotgun (WGS) entry which is preliminary data.</text>
</comment>
<dbReference type="Proteomes" id="UP001438953">
    <property type="component" value="Unassembled WGS sequence"/>
</dbReference>
<reference evidence="1 2" key="1">
    <citation type="submission" date="2024-06" db="EMBL/GenBank/DDBJ databases">
        <title>Thioclava kandeliae sp. nov. from a rhizosphere soil sample of Kandelia candel in a mangrove.</title>
        <authorList>
            <person name="Mu T."/>
        </authorList>
    </citation>
    <scope>NUCLEOTIDE SEQUENCE [LARGE SCALE GENOMIC DNA]</scope>
    <source>
        <strain evidence="1 2">CPCC 100088</strain>
    </source>
</reference>
<dbReference type="RefSeq" id="WP_350937592.1">
    <property type="nucleotide sequence ID" value="NZ_JAYWLC010000009.1"/>
</dbReference>
<organism evidence="1 2">
    <name type="scientific">Thioclava kandeliae</name>
    <dbReference type="NCBI Taxonomy" id="3070818"/>
    <lineage>
        <taxon>Bacteria</taxon>
        <taxon>Pseudomonadati</taxon>
        <taxon>Pseudomonadota</taxon>
        <taxon>Alphaproteobacteria</taxon>
        <taxon>Rhodobacterales</taxon>
        <taxon>Paracoccaceae</taxon>
        <taxon>Thioclava</taxon>
    </lineage>
</organism>
<keyword evidence="2" id="KW-1185">Reference proteome</keyword>
<dbReference type="EMBL" id="JAYWLC010000009">
    <property type="protein sequence ID" value="MER5172649.1"/>
    <property type="molecule type" value="Genomic_DNA"/>
</dbReference>
<gene>
    <name evidence="1" type="ORF">VSX56_12785</name>
</gene>
<proteinExistence type="predicted"/>
<name>A0ABV1SJH1_9RHOB</name>
<accession>A0ABV1SJH1</accession>